<proteinExistence type="predicted"/>
<accession>A0A955L5Z9</accession>
<evidence type="ECO:0008006" key="5">
    <source>
        <dbReference type="Google" id="ProtNLM"/>
    </source>
</evidence>
<name>A0A955L5Z9_9BACT</name>
<evidence type="ECO:0000256" key="1">
    <source>
        <dbReference type="SAM" id="Phobius"/>
    </source>
</evidence>
<feature type="signal peptide" evidence="2">
    <location>
        <begin position="1"/>
        <end position="27"/>
    </location>
</feature>
<feature type="chain" id="PRO_5038107487" description="DUF916 domain-containing protein" evidence="2">
    <location>
        <begin position="28"/>
        <end position="356"/>
    </location>
</feature>
<reference evidence="3" key="1">
    <citation type="submission" date="2020-04" db="EMBL/GenBank/DDBJ databases">
        <authorList>
            <person name="Zhang T."/>
        </authorList>
    </citation>
    <scope>NUCLEOTIDE SEQUENCE</scope>
    <source>
        <strain evidence="3">HKST-UBA14</strain>
    </source>
</reference>
<keyword evidence="2" id="KW-0732">Signal</keyword>
<reference evidence="3" key="2">
    <citation type="journal article" date="2021" name="Microbiome">
        <title>Successional dynamics and alternative stable states in a saline activated sludge microbial community over 9 years.</title>
        <authorList>
            <person name="Wang Y."/>
            <person name="Ye J."/>
            <person name="Ju F."/>
            <person name="Liu L."/>
            <person name="Boyd J.A."/>
            <person name="Deng Y."/>
            <person name="Parks D.H."/>
            <person name="Jiang X."/>
            <person name="Yin X."/>
            <person name="Woodcroft B.J."/>
            <person name="Tyson G.W."/>
            <person name="Hugenholtz P."/>
            <person name="Polz M.F."/>
            <person name="Zhang T."/>
        </authorList>
    </citation>
    <scope>NUCLEOTIDE SEQUENCE</scope>
    <source>
        <strain evidence="3">HKST-UBA14</strain>
    </source>
</reference>
<sequence length="356" mass="39756">MKYFNKIISYTSLSLFFLIVFTASSSAQEEEKVDKGITISPLIIEYDVDPGETVSGQIRISNSTLSDKTIFVYVENFQSDGVSGVPVFNTQDIPYEASLKEWISLEQTSFFVQRAEDSEDKSALVNFSITIPQNAEPGGHYAGIISTLQNPDDRQAPGAGNLSFSSDQGTLILLNVSGDVQRDISIDKFYSSSPFDADQKKKSIFDWMPVGLVVELNNTGNSHTTPLGSIIIYKGDSKVDELEFNTNEGKILKDSSRVFVNEFSEGFIKYSPVLDENDNPIKKENGDIDKKLTFESGQGLFAFGKYRAELTVGYQDGDEYKSVMAETSFWVIPWKLILILIAIISAYIWFKIKKKK</sequence>
<dbReference type="Proteomes" id="UP000783287">
    <property type="component" value="Unassembled WGS sequence"/>
</dbReference>
<keyword evidence="1" id="KW-0472">Membrane</keyword>
<evidence type="ECO:0000256" key="2">
    <source>
        <dbReference type="SAM" id="SignalP"/>
    </source>
</evidence>
<keyword evidence="1" id="KW-0812">Transmembrane</keyword>
<dbReference type="AlphaFoldDB" id="A0A955L5Z9"/>
<dbReference type="EMBL" id="JAGQLK010000107">
    <property type="protein sequence ID" value="MCA9383659.1"/>
    <property type="molecule type" value="Genomic_DNA"/>
</dbReference>
<keyword evidence="1" id="KW-1133">Transmembrane helix</keyword>
<feature type="transmembrane region" description="Helical" evidence="1">
    <location>
        <begin position="329"/>
        <end position="350"/>
    </location>
</feature>
<gene>
    <name evidence="3" type="ORF">KC909_04790</name>
</gene>
<evidence type="ECO:0000313" key="4">
    <source>
        <dbReference type="Proteomes" id="UP000783287"/>
    </source>
</evidence>
<evidence type="ECO:0000313" key="3">
    <source>
        <dbReference type="EMBL" id="MCA9383659.1"/>
    </source>
</evidence>
<protein>
    <recommendedName>
        <fullName evidence="5">DUF916 domain-containing protein</fullName>
    </recommendedName>
</protein>
<organism evidence="3 4">
    <name type="scientific">Candidatus Dojkabacteria bacterium</name>
    <dbReference type="NCBI Taxonomy" id="2099670"/>
    <lineage>
        <taxon>Bacteria</taxon>
        <taxon>Candidatus Dojkabacteria</taxon>
    </lineage>
</organism>
<comment type="caution">
    <text evidence="3">The sequence shown here is derived from an EMBL/GenBank/DDBJ whole genome shotgun (WGS) entry which is preliminary data.</text>
</comment>